<dbReference type="OrthoDB" id="89942at2759"/>
<accession>A0A225V1W5</accession>
<gene>
    <name evidence="2" type="ORF">PHMEG_00029687</name>
</gene>
<evidence type="ECO:0000259" key="1">
    <source>
        <dbReference type="Pfam" id="PF25597"/>
    </source>
</evidence>
<organism evidence="2 3">
    <name type="scientific">Phytophthora megakarya</name>
    <dbReference type="NCBI Taxonomy" id="4795"/>
    <lineage>
        <taxon>Eukaryota</taxon>
        <taxon>Sar</taxon>
        <taxon>Stramenopiles</taxon>
        <taxon>Oomycota</taxon>
        <taxon>Peronosporomycetes</taxon>
        <taxon>Peronosporales</taxon>
        <taxon>Peronosporaceae</taxon>
        <taxon>Phytophthora</taxon>
    </lineage>
</organism>
<dbReference type="EMBL" id="NBNE01008591">
    <property type="protein sequence ID" value="OWY99321.1"/>
    <property type="molecule type" value="Genomic_DNA"/>
</dbReference>
<dbReference type="AlphaFoldDB" id="A0A225V1W5"/>
<name>A0A225V1W5_9STRA</name>
<protein>
    <submittedName>
        <fullName evidence="2">Retroelement pol Polyprotein</fullName>
    </submittedName>
</protein>
<dbReference type="Pfam" id="PF25597">
    <property type="entry name" value="SH3_retrovirus"/>
    <property type="match status" value="1"/>
</dbReference>
<reference evidence="3" key="1">
    <citation type="submission" date="2017-03" db="EMBL/GenBank/DDBJ databases">
        <title>Phytopthora megakarya and P. palmivora, two closely related causual agents of cacao black pod achieved similar genome size and gene model numbers by different mechanisms.</title>
        <authorList>
            <person name="Ali S."/>
            <person name="Shao J."/>
            <person name="Larry D.J."/>
            <person name="Kronmiller B."/>
            <person name="Shen D."/>
            <person name="Strem M.D."/>
            <person name="Melnick R.L."/>
            <person name="Guiltinan M.J."/>
            <person name="Tyler B.M."/>
            <person name="Meinhardt L.W."/>
            <person name="Bailey B.A."/>
        </authorList>
    </citation>
    <scope>NUCLEOTIDE SEQUENCE [LARGE SCALE GENOMIC DNA]</scope>
    <source>
        <strain evidence="3">zdho120</strain>
    </source>
</reference>
<evidence type="ECO:0000313" key="2">
    <source>
        <dbReference type="EMBL" id="OWY99321.1"/>
    </source>
</evidence>
<comment type="caution">
    <text evidence="2">The sequence shown here is derived from an EMBL/GenBank/DDBJ whole genome shotgun (WGS) entry which is preliminary data.</text>
</comment>
<sequence>MTPKWWPEDLLYTVYITNRLPMARLKMKLPYALIYGKMPYGFTCYAHVPKTKKDAKLGERAIECKLSDFPSQYKRYRLLEVKANKFLIAKDVKFSTNVTDARRSFLIENYTNDLEEERVIQNLGKMNIEVEVPTQGEGMSSESVT</sequence>
<dbReference type="InterPro" id="IPR057670">
    <property type="entry name" value="SH3_retrovirus"/>
</dbReference>
<keyword evidence="3" id="KW-1185">Reference proteome</keyword>
<dbReference type="Proteomes" id="UP000198211">
    <property type="component" value="Unassembled WGS sequence"/>
</dbReference>
<feature type="domain" description="Retroviral polymerase SH3-like" evidence="1">
    <location>
        <begin position="43"/>
        <end position="97"/>
    </location>
</feature>
<evidence type="ECO:0000313" key="3">
    <source>
        <dbReference type="Proteomes" id="UP000198211"/>
    </source>
</evidence>
<proteinExistence type="predicted"/>